<evidence type="ECO:0000256" key="3">
    <source>
        <dbReference type="ARBA" id="ARBA00022692"/>
    </source>
</evidence>
<evidence type="ECO:0000256" key="5">
    <source>
        <dbReference type="ARBA" id="ARBA00023136"/>
    </source>
</evidence>
<feature type="transmembrane region" description="Helical" evidence="7">
    <location>
        <begin position="68"/>
        <end position="89"/>
    </location>
</feature>
<protein>
    <recommendedName>
        <fullName evidence="7">Choline transporter-like protein</fullName>
    </recommendedName>
</protein>
<feature type="transmembrane region" description="Helical" evidence="7">
    <location>
        <begin position="211"/>
        <end position="229"/>
    </location>
</feature>
<dbReference type="AlphaFoldDB" id="F0X0C7"/>
<feature type="transmembrane region" description="Helical" evidence="7">
    <location>
        <begin position="236"/>
        <end position="254"/>
    </location>
</feature>
<feature type="transmembrane region" description="Helical" evidence="7">
    <location>
        <begin position="323"/>
        <end position="340"/>
    </location>
</feature>
<dbReference type="HOGENOM" id="CLU_017181_1_1_1"/>
<dbReference type="EMBL" id="FR824517">
    <property type="protein sequence ID" value="CCA27211.1"/>
    <property type="molecule type" value="Genomic_DNA"/>
</dbReference>
<keyword evidence="6" id="KW-0325">Glycoprotein</keyword>
<dbReference type="Pfam" id="PF04515">
    <property type="entry name" value="Choline_transpo"/>
    <property type="match status" value="1"/>
</dbReference>
<accession>F0X0C7</accession>
<comment type="function">
    <text evidence="7">Choline transporter.</text>
</comment>
<keyword evidence="4 7" id="KW-1133">Transmembrane helix</keyword>
<evidence type="ECO:0000256" key="4">
    <source>
        <dbReference type="ARBA" id="ARBA00022989"/>
    </source>
</evidence>
<proteinExistence type="inferred from homology"/>
<comment type="subcellular location">
    <subcellularLocation>
        <location evidence="7">Cell membrane</location>
        <topology evidence="7">Multi-pass membrane protein</topology>
    </subcellularLocation>
    <subcellularLocation>
        <location evidence="1">Membrane</location>
        <topology evidence="1">Multi-pass membrane protein</topology>
    </subcellularLocation>
</comment>
<organism evidence="9">
    <name type="scientific">Albugo laibachii Nc14</name>
    <dbReference type="NCBI Taxonomy" id="890382"/>
    <lineage>
        <taxon>Eukaryota</taxon>
        <taxon>Sar</taxon>
        <taxon>Stramenopiles</taxon>
        <taxon>Oomycota</taxon>
        <taxon>Peronosporomycetes</taxon>
        <taxon>Albuginales</taxon>
        <taxon>Albuginaceae</taxon>
        <taxon>Albugo</taxon>
    </lineage>
</organism>
<evidence type="ECO:0000256" key="8">
    <source>
        <dbReference type="SAM" id="MobiDB-lite"/>
    </source>
</evidence>
<dbReference type="PANTHER" id="PTHR12385">
    <property type="entry name" value="CHOLINE TRANSPORTER-LIKE (SLC FAMILY 44)"/>
    <property type="match status" value="1"/>
</dbReference>
<feature type="transmembrane region" description="Helical" evidence="7">
    <location>
        <begin position="391"/>
        <end position="416"/>
    </location>
</feature>
<evidence type="ECO:0000256" key="2">
    <source>
        <dbReference type="ARBA" id="ARBA00007168"/>
    </source>
</evidence>
<feature type="region of interest" description="Disordered" evidence="8">
    <location>
        <begin position="1"/>
        <end position="27"/>
    </location>
</feature>
<keyword evidence="3 7" id="KW-0812">Transmembrane</keyword>
<gene>
    <name evidence="9" type="primary">AlNc14C476G11865</name>
    <name evidence="9" type="ORF">ALNC14_133550</name>
</gene>
<keyword evidence="5 7" id="KW-0472">Membrane</keyword>
<dbReference type="GO" id="GO:0005886">
    <property type="term" value="C:plasma membrane"/>
    <property type="evidence" value="ECO:0007669"/>
    <property type="project" value="UniProtKB-SubCell"/>
</dbReference>
<feature type="transmembrane region" description="Helical" evidence="7">
    <location>
        <begin position="274"/>
        <end position="294"/>
    </location>
</feature>
<feature type="transmembrane region" description="Helical" evidence="7">
    <location>
        <begin position="543"/>
        <end position="564"/>
    </location>
</feature>
<evidence type="ECO:0000256" key="1">
    <source>
        <dbReference type="ARBA" id="ARBA00004141"/>
    </source>
</evidence>
<reference evidence="9" key="1">
    <citation type="journal article" date="2011" name="PLoS Biol.">
        <title>Gene gain and loss during evolution of obligate parasitism in the white rust pathogen of Arabidopsis thaliana.</title>
        <authorList>
            <person name="Kemen E."/>
            <person name="Gardiner A."/>
            <person name="Schultz-Larsen T."/>
            <person name="Kemen A.C."/>
            <person name="Balmuth A.L."/>
            <person name="Robert-Seilaniantz A."/>
            <person name="Bailey K."/>
            <person name="Holub E."/>
            <person name="Studholme D.J."/>
            <person name="Maclean D."/>
            <person name="Jones J.D."/>
        </authorList>
    </citation>
    <scope>NUCLEOTIDE SEQUENCE</scope>
</reference>
<feature type="transmembrane region" description="Helical" evidence="7">
    <location>
        <begin position="570"/>
        <end position="592"/>
    </location>
</feature>
<evidence type="ECO:0000256" key="6">
    <source>
        <dbReference type="ARBA" id="ARBA00023180"/>
    </source>
</evidence>
<dbReference type="GO" id="GO:0022857">
    <property type="term" value="F:transmembrane transporter activity"/>
    <property type="evidence" value="ECO:0007669"/>
    <property type="project" value="UniProtKB-UniRule"/>
</dbReference>
<sequence>MIDAESKAESQITDSPSPTALTKSVNAPSAAQGRLLAGKFHYSDQENRLPQRASDSHAKVHSRSCTDVVFLIAFLSYWTGLLVLGGYAWTRGTNAEFAKYIRNGVDFQGNECLRGHYLYFPDFRHTPQFGICIAHCPRVDNQLITVALPTRNDTSSHSKTLMRNVTFETYATHTWAYICAPANVPTEKTLIAQLKDTAGRFVGVLDNSWKVYGLSCLISAGSAFLYLVFLRLFGSFAVVLSAFGIEGILVYSSYRLVLASADPTLYPSDPVLAQSIQALSIITCCGAIIFLLLVMYMAQRLIVAGIFISHASCVLAQLPSLLFVPFLTFGLLVGLFVWGIKITVSIFGSGSITWDIATVTASSPATVHIMTEFFRVDKVLRWFFLYHLWGMYWTLHFILSLGEMITTTAVSIWYFSENGKKASRKRLIPSSPVAYAVRSTLSKHLGTLVFSSAIGSLTRLSRSVYVKLQDRSELDANSSVECFTKCCCCCIWCFDSCLRYVRKEAVYITAIQGSRYFHSAKLAYALLSANLVRYGALDRIGHASVFMGKLIVCVTTCLAFWLYLDMSTPPILPLAIILVFSFSVAHAFMTIFETTIDALLICFTLDESIHGGRGNAVYATGSLTESVNQHLRPKWQTIL</sequence>
<reference evidence="9" key="2">
    <citation type="submission" date="2011-02" db="EMBL/GenBank/DDBJ databases">
        <authorList>
            <person name="MacLean D."/>
        </authorList>
    </citation>
    <scope>NUCLEOTIDE SEQUENCE</scope>
</reference>
<comment type="similarity">
    <text evidence="2 7">Belongs to the CTL (choline transporter-like) family.</text>
</comment>
<dbReference type="InterPro" id="IPR007603">
    <property type="entry name" value="Choline_transptr-like"/>
</dbReference>
<evidence type="ECO:0000256" key="7">
    <source>
        <dbReference type="RuleBase" id="RU368066"/>
    </source>
</evidence>
<name>F0X0C7_9STRA</name>
<feature type="compositionally biased region" description="Polar residues" evidence="8">
    <location>
        <begin position="9"/>
        <end position="27"/>
    </location>
</feature>
<dbReference type="PANTHER" id="PTHR12385:SF14">
    <property type="entry name" value="CHOLINE TRANSPORTER-LIKE 2"/>
    <property type="match status" value="1"/>
</dbReference>
<evidence type="ECO:0000313" key="9">
    <source>
        <dbReference type="EMBL" id="CCA27211.1"/>
    </source>
</evidence>